<dbReference type="PROSITE" id="PS50850">
    <property type="entry name" value="MFS"/>
    <property type="match status" value="1"/>
</dbReference>
<accession>A0ABW0PNW1</accession>
<feature type="transmembrane region" description="Helical" evidence="4">
    <location>
        <begin position="97"/>
        <end position="120"/>
    </location>
</feature>
<feature type="domain" description="Major facilitator superfamily (MFS) profile" evidence="5">
    <location>
        <begin position="6"/>
        <end position="393"/>
    </location>
</feature>
<dbReference type="PROSITE" id="PS51257">
    <property type="entry name" value="PROKAR_LIPOPROTEIN"/>
    <property type="match status" value="1"/>
</dbReference>
<sequence length="400" mass="41998">MTNFNRWLIVFAGGLMGCVAIGAMFSLAVFLDPMSHDTGWSRAGISSAMTLNFLVMGVAGIGWGMASDRFGPRIVVLAGTVLLGLALVLASRATSLLAFQLTFGILVGLASSAFFAPVIATVTGWFQTHRSLAVSLVSAGMGMAPMTISPFARWLITAYDWRFAMLVIGIGAWLVLLPATLLLRSPPKTAMAMSVENAGSTEAGMSMRDVMRSPQFWILGLTFFACCAAHSGPIFHMVSYAIVCGVSPMAAVSIYSVEGLAGLGGRVLFGVAADRLSVKPVLVAGLLIQAIVIAAYSAIAQLEQFYLLALIFGAAYGGVMPLYAVLAHDYFGQKNLGAVLGAATMLSSVGMALGPWIGGWIFDTFQNYAWLFIGSSIVGLGAVAIALTFPPLPSRQVQPA</sequence>
<feature type="transmembrane region" description="Helical" evidence="4">
    <location>
        <begin position="216"/>
        <end position="243"/>
    </location>
</feature>
<evidence type="ECO:0000313" key="6">
    <source>
        <dbReference type="EMBL" id="MFC5514155.1"/>
    </source>
</evidence>
<evidence type="ECO:0000256" key="3">
    <source>
        <dbReference type="ARBA" id="ARBA00023136"/>
    </source>
</evidence>
<evidence type="ECO:0000256" key="1">
    <source>
        <dbReference type="ARBA" id="ARBA00022692"/>
    </source>
</evidence>
<evidence type="ECO:0000256" key="2">
    <source>
        <dbReference type="ARBA" id="ARBA00022989"/>
    </source>
</evidence>
<dbReference type="Gene3D" id="1.20.1250.20">
    <property type="entry name" value="MFS general substrate transporter like domains"/>
    <property type="match status" value="2"/>
</dbReference>
<dbReference type="CDD" id="cd17355">
    <property type="entry name" value="MFS_YcxA_like"/>
    <property type="match status" value="1"/>
</dbReference>
<dbReference type="InterPro" id="IPR011701">
    <property type="entry name" value="MFS"/>
</dbReference>
<evidence type="ECO:0000259" key="5">
    <source>
        <dbReference type="PROSITE" id="PS50850"/>
    </source>
</evidence>
<name>A0ABW0PNW1_9HYPH</name>
<dbReference type="Proteomes" id="UP001596150">
    <property type="component" value="Unassembled WGS sequence"/>
</dbReference>
<comment type="caution">
    <text evidence="6">The sequence shown here is derived from an EMBL/GenBank/DDBJ whole genome shotgun (WGS) entry which is preliminary data.</text>
</comment>
<dbReference type="PANTHER" id="PTHR11360:SF290">
    <property type="entry name" value="MONOCARBOXYLATE MFS PERMEASE"/>
    <property type="match status" value="1"/>
</dbReference>
<keyword evidence="7" id="KW-1185">Reference proteome</keyword>
<feature type="transmembrane region" description="Helical" evidence="4">
    <location>
        <begin position="368"/>
        <end position="389"/>
    </location>
</feature>
<feature type="transmembrane region" description="Helical" evidence="4">
    <location>
        <begin position="281"/>
        <end position="299"/>
    </location>
</feature>
<organism evidence="6 7">
    <name type="scientific">Kaistia terrae</name>
    <dbReference type="NCBI Taxonomy" id="537017"/>
    <lineage>
        <taxon>Bacteria</taxon>
        <taxon>Pseudomonadati</taxon>
        <taxon>Pseudomonadota</taxon>
        <taxon>Alphaproteobacteria</taxon>
        <taxon>Hyphomicrobiales</taxon>
        <taxon>Kaistiaceae</taxon>
        <taxon>Kaistia</taxon>
    </lineage>
</organism>
<dbReference type="RefSeq" id="WP_266344785.1">
    <property type="nucleotide sequence ID" value="NZ_JAPKNH010000006.1"/>
</dbReference>
<dbReference type="InterPro" id="IPR050327">
    <property type="entry name" value="Proton-linked_MCT"/>
</dbReference>
<evidence type="ECO:0000256" key="4">
    <source>
        <dbReference type="SAM" id="Phobius"/>
    </source>
</evidence>
<protein>
    <submittedName>
        <fullName evidence="6">MFS transporter</fullName>
    </submittedName>
</protein>
<dbReference type="SUPFAM" id="SSF103473">
    <property type="entry name" value="MFS general substrate transporter"/>
    <property type="match status" value="1"/>
</dbReference>
<reference evidence="7" key="1">
    <citation type="journal article" date="2019" name="Int. J. Syst. Evol. Microbiol.">
        <title>The Global Catalogue of Microorganisms (GCM) 10K type strain sequencing project: providing services to taxonomists for standard genome sequencing and annotation.</title>
        <authorList>
            <consortium name="The Broad Institute Genomics Platform"/>
            <consortium name="The Broad Institute Genome Sequencing Center for Infectious Disease"/>
            <person name="Wu L."/>
            <person name="Ma J."/>
        </authorList>
    </citation>
    <scope>NUCLEOTIDE SEQUENCE [LARGE SCALE GENOMIC DNA]</scope>
    <source>
        <strain evidence="7">KACC 12633</strain>
    </source>
</reference>
<dbReference type="PANTHER" id="PTHR11360">
    <property type="entry name" value="MONOCARBOXYLATE TRANSPORTER"/>
    <property type="match status" value="1"/>
</dbReference>
<dbReference type="Pfam" id="PF07690">
    <property type="entry name" value="MFS_1"/>
    <property type="match status" value="1"/>
</dbReference>
<dbReference type="InterPro" id="IPR036259">
    <property type="entry name" value="MFS_trans_sf"/>
</dbReference>
<feature type="transmembrane region" description="Helical" evidence="4">
    <location>
        <begin position="305"/>
        <end position="326"/>
    </location>
</feature>
<keyword evidence="1 4" id="KW-0812">Transmembrane</keyword>
<feature type="transmembrane region" description="Helical" evidence="4">
    <location>
        <begin position="74"/>
        <end position="91"/>
    </location>
</feature>
<feature type="transmembrane region" description="Helical" evidence="4">
    <location>
        <begin position="338"/>
        <end position="362"/>
    </location>
</feature>
<keyword evidence="3 4" id="KW-0472">Membrane</keyword>
<gene>
    <name evidence="6" type="ORF">ACFPP9_00110</name>
</gene>
<feature type="transmembrane region" description="Helical" evidence="4">
    <location>
        <begin position="7"/>
        <end position="31"/>
    </location>
</feature>
<proteinExistence type="predicted"/>
<evidence type="ECO:0000313" key="7">
    <source>
        <dbReference type="Proteomes" id="UP001596150"/>
    </source>
</evidence>
<feature type="transmembrane region" description="Helical" evidence="4">
    <location>
        <begin position="162"/>
        <end position="183"/>
    </location>
</feature>
<dbReference type="InterPro" id="IPR020846">
    <property type="entry name" value="MFS_dom"/>
</dbReference>
<feature type="transmembrane region" description="Helical" evidence="4">
    <location>
        <begin position="132"/>
        <end position="156"/>
    </location>
</feature>
<keyword evidence="2 4" id="KW-1133">Transmembrane helix</keyword>
<dbReference type="EMBL" id="JBHSML010000001">
    <property type="protein sequence ID" value="MFC5514155.1"/>
    <property type="molecule type" value="Genomic_DNA"/>
</dbReference>
<feature type="transmembrane region" description="Helical" evidence="4">
    <location>
        <begin position="43"/>
        <end position="62"/>
    </location>
</feature>
<feature type="transmembrane region" description="Helical" evidence="4">
    <location>
        <begin position="249"/>
        <end position="269"/>
    </location>
</feature>